<dbReference type="GO" id="GO:0005737">
    <property type="term" value="C:cytoplasm"/>
    <property type="evidence" value="ECO:0007669"/>
    <property type="project" value="TreeGrafter"/>
</dbReference>
<comment type="catalytic activity">
    <reaction evidence="13">
        <text>(11R)-hydroxy-(5Z,8Z,12E,14Z)-eicosatetraenoate + NAD(+) = 11-oxo-(5Z,8Z,12E,14Z)-eicosatetraenoate + NADH + H(+)</text>
        <dbReference type="Rhea" id="RHEA:48640"/>
        <dbReference type="ChEBI" id="CHEBI:15378"/>
        <dbReference type="ChEBI" id="CHEBI:57540"/>
        <dbReference type="ChEBI" id="CHEBI:57945"/>
        <dbReference type="ChEBI" id="CHEBI:78836"/>
        <dbReference type="ChEBI" id="CHEBI:90697"/>
    </reaction>
    <physiologicalReaction direction="left-to-right" evidence="13">
        <dbReference type="Rhea" id="RHEA:48641"/>
    </physiologicalReaction>
</comment>
<gene>
    <name evidence="23" type="ORF">Pcinc_036615</name>
</gene>
<evidence type="ECO:0000256" key="8">
    <source>
        <dbReference type="ARBA" id="ARBA00045705"/>
    </source>
</evidence>
<accession>A0AAE1EM70</accession>
<dbReference type="AlphaFoldDB" id="A0AAE1EM70"/>
<evidence type="ECO:0000256" key="15">
    <source>
        <dbReference type="ARBA" id="ARBA00048393"/>
    </source>
</evidence>
<evidence type="ECO:0000256" key="21">
    <source>
        <dbReference type="ARBA" id="ARBA00049188"/>
    </source>
</evidence>
<evidence type="ECO:0000256" key="11">
    <source>
        <dbReference type="ARBA" id="ARBA00048008"/>
    </source>
</evidence>
<evidence type="ECO:0000256" key="14">
    <source>
        <dbReference type="ARBA" id="ARBA00048170"/>
    </source>
</evidence>
<keyword evidence="24" id="KW-1185">Reference proteome</keyword>
<evidence type="ECO:0000256" key="10">
    <source>
        <dbReference type="ARBA" id="ARBA00047672"/>
    </source>
</evidence>
<evidence type="ECO:0000256" key="13">
    <source>
        <dbReference type="ARBA" id="ARBA00048144"/>
    </source>
</evidence>
<evidence type="ECO:0000256" key="4">
    <source>
        <dbReference type="ARBA" id="ARBA00039060"/>
    </source>
</evidence>
<comment type="catalytic activity">
    <reaction evidence="9">
        <text>prostaglandin E1 + NAD(+) = 15-oxoprostaglandin E1 + NADH + H(+)</text>
        <dbReference type="Rhea" id="RHEA:16477"/>
        <dbReference type="ChEBI" id="CHEBI:15378"/>
        <dbReference type="ChEBI" id="CHEBI:57397"/>
        <dbReference type="ChEBI" id="CHEBI:57401"/>
        <dbReference type="ChEBI" id="CHEBI:57540"/>
        <dbReference type="ChEBI" id="CHEBI:57945"/>
    </reaction>
    <physiologicalReaction direction="left-to-right" evidence="9">
        <dbReference type="Rhea" id="RHEA:16478"/>
    </physiologicalReaction>
</comment>
<dbReference type="PRINTS" id="PR00080">
    <property type="entry name" value="SDRFAMILY"/>
</dbReference>
<keyword evidence="2" id="KW-0560">Oxidoreductase</keyword>
<evidence type="ECO:0000256" key="1">
    <source>
        <dbReference type="ARBA" id="ARBA00006484"/>
    </source>
</evidence>
<evidence type="ECO:0000256" key="20">
    <source>
        <dbReference type="ARBA" id="ARBA00049151"/>
    </source>
</evidence>
<dbReference type="Pfam" id="PF00106">
    <property type="entry name" value="adh_short"/>
    <property type="match status" value="1"/>
</dbReference>
<evidence type="ECO:0000256" key="3">
    <source>
        <dbReference type="ARBA" id="ARBA00038968"/>
    </source>
</evidence>
<dbReference type="EMBL" id="JAWQEG010005689">
    <property type="protein sequence ID" value="KAK3857114.1"/>
    <property type="molecule type" value="Genomic_DNA"/>
</dbReference>
<dbReference type="Gene3D" id="3.40.50.720">
    <property type="entry name" value="NAD(P)-binding Rossmann-like Domain"/>
    <property type="match status" value="1"/>
</dbReference>
<evidence type="ECO:0000256" key="7">
    <source>
        <dbReference type="ARBA" id="ARBA00042026"/>
    </source>
</evidence>
<comment type="similarity">
    <text evidence="1 22">Belongs to the short-chain dehydrogenases/reductases (SDR) family.</text>
</comment>
<evidence type="ECO:0000256" key="18">
    <source>
        <dbReference type="ARBA" id="ARBA00048739"/>
    </source>
</evidence>
<comment type="catalytic activity">
    <reaction evidence="19">
        <text>resolvin D2 + NAD(+) = 16-oxoresolvin D2 + NADH + H(+)</text>
        <dbReference type="Rhea" id="RHEA:53588"/>
        <dbReference type="ChEBI" id="CHEBI:15378"/>
        <dbReference type="ChEBI" id="CHEBI:57540"/>
        <dbReference type="ChEBI" id="CHEBI:57945"/>
        <dbReference type="ChEBI" id="CHEBI:133367"/>
        <dbReference type="ChEBI" id="CHEBI:137498"/>
    </reaction>
    <physiologicalReaction direction="left-to-right" evidence="19">
        <dbReference type="Rhea" id="RHEA:53589"/>
    </physiologicalReaction>
</comment>
<evidence type="ECO:0000256" key="12">
    <source>
        <dbReference type="ARBA" id="ARBA00048140"/>
    </source>
</evidence>
<name>A0AAE1EM70_PETCI</name>
<dbReference type="PANTHER" id="PTHR44229">
    <property type="entry name" value="15-HYDROXYPROSTAGLANDIN DEHYDROGENASE [NAD(+)]"/>
    <property type="match status" value="1"/>
</dbReference>
<comment type="catalytic activity">
    <reaction evidence="12">
        <text>15-oxo-(5S,6R)-dihydroxy-(7E,9E,11Z)-eicosatrienoate + NADH + H(+) = (5S,6R,15S)-trihydroxy-(7E,9E,11Z)-eicosatrienoate + NAD(+)</text>
        <dbReference type="Rhea" id="RHEA:41596"/>
        <dbReference type="ChEBI" id="CHEBI:15378"/>
        <dbReference type="ChEBI" id="CHEBI:57540"/>
        <dbReference type="ChEBI" id="CHEBI:57945"/>
        <dbReference type="ChEBI" id="CHEBI:78325"/>
        <dbReference type="ChEBI" id="CHEBI:78329"/>
    </reaction>
    <physiologicalReaction direction="left-to-right" evidence="12">
        <dbReference type="Rhea" id="RHEA:41597"/>
    </physiologicalReaction>
</comment>
<comment type="catalytic activity">
    <reaction evidence="15">
        <text>resolvin D2 + NAD(+) = 7-oxoresolvin D2 + NADH + H(+)</text>
        <dbReference type="Rhea" id="RHEA:53584"/>
        <dbReference type="ChEBI" id="CHEBI:15378"/>
        <dbReference type="ChEBI" id="CHEBI:57540"/>
        <dbReference type="ChEBI" id="CHEBI:57945"/>
        <dbReference type="ChEBI" id="CHEBI:133367"/>
        <dbReference type="ChEBI" id="CHEBI:137497"/>
    </reaction>
    <physiologicalReaction direction="left-to-right" evidence="15">
        <dbReference type="Rhea" id="RHEA:53585"/>
    </physiologicalReaction>
</comment>
<evidence type="ECO:0000256" key="16">
    <source>
        <dbReference type="ARBA" id="ARBA00048535"/>
    </source>
</evidence>
<comment type="caution">
    <text evidence="23">The sequence shown here is derived from an EMBL/GenBank/DDBJ whole genome shotgun (WGS) entry which is preliminary data.</text>
</comment>
<dbReference type="GO" id="GO:0047034">
    <property type="term" value="F:15-hydroxyicosatetraenoate dehydrogenase activity"/>
    <property type="evidence" value="ECO:0007669"/>
    <property type="project" value="UniProtKB-EC"/>
</dbReference>
<evidence type="ECO:0000256" key="19">
    <source>
        <dbReference type="ARBA" id="ARBA00048921"/>
    </source>
</evidence>
<evidence type="ECO:0000256" key="17">
    <source>
        <dbReference type="ARBA" id="ARBA00048611"/>
    </source>
</evidence>
<comment type="catalytic activity">
    <reaction evidence="11">
        <text>14-hydroxy-(4Z,7Z,10Z,12E,16Z,19Z)-docosahexaenoate + NAD(+) = 14-oxo-(4Z,7Z,10Z,12E,16Z,19Z)-docosahexaenoate + NADH + H(+)</text>
        <dbReference type="Rhea" id="RHEA:48952"/>
        <dbReference type="ChEBI" id="CHEBI:15378"/>
        <dbReference type="ChEBI" id="CHEBI:57540"/>
        <dbReference type="ChEBI" id="CHEBI:57945"/>
        <dbReference type="ChEBI" id="CHEBI:90866"/>
        <dbReference type="ChEBI" id="CHEBI:90867"/>
    </reaction>
    <physiologicalReaction direction="left-to-right" evidence="11">
        <dbReference type="Rhea" id="RHEA:48953"/>
    </physiologicalReaction>
</comment>
<dbReference type="EC" id="1.1.1.141" evidence="3"/>
<evidence type="ECO:0000256" key="9">
    <source>
        <dbReference type="ARBA" id="ARBA00047325"/>
    </source>
</evidence>
<organism evidence="23 24">
    <name type="scientific">Petrolisthes cinctipes</name>
    <name type="common">Flat porcelain crab</name>
    <dbReference type="NCBI Taxonomy" id="88211"/>
    <lineage>
        <taxon>Eukaryota</taxon>
        <taxon>Metazoa</taxon>
        <taxon>Ecdysozoa</taxon>
        <taxon>Arthropoda</taxon>
        <taxon>Crustacea</taxon>
        <taxon>Multicrustacea</taxon>
        <taxon>Malacostraca</taxon>
        <taxon>Eumalacostraca</taxon>
        <taxon>Eucarida</taxon>
        <taxon>Decapoda</taxon>
        <taxon>Pleocyemata</taxon>
        <taxon>Anomura</taxon>
        <taxon>Galatheoidea</taxon>
        <taxon>Porcellanidae</taxon>
        <taxon>Petrolisthes</taxon>
    </lineage>
</organism>
<dbReference type="PROSITE" id="PS00061">
    <property type="entry name" value="ADH_SHORT"/>
    <property type="match status" value="1"/>
</dbReference>
<comment type="catalytic activity">
    <reaction evidence="20">
        <text>(15S)-hydroxy-(5Z,8Z,11Z,13E)-eicosatetraenoate + NAD(+) = 15-oxo-(5Z,8Z,11Z,13E)-eicosatetraenoate + NADH + H(+)</text>
        <dbReference type="Rhea" id="RHEA:23260"/>
        <dbReference type="ChEBI" id="CHEBI:15378"/>
        <dbReference type="ChEBI" id="CHEBI:57409"/>
        <dbReference type="ChEBI" id="CHEBI:57410"/>
        <dbReference type="ChEBI" id="CHEBI:57540"/>
        <dbReference type="ChEBI" id="CHEBI:57945"/>
        <dbReference type="EC" id="1.1.1.232"/>
    </reaction>
    <physiologicalReaction direction="left-to-right" evidence="20">
        <dbReference type="Rhea" id="RHEA:23261"/>
    </physiologicalReaction>
</comment>
<evidence type="ECO:0000256" key="6">
    <source>
        <dbReference type="ARBA" id="ARBA00041812"/>
    </source>
</evidence>
<dbReference type="InterPro" id="IPR002347">
    <property type="entry name" value="SDR_fam"/>
</dbReference>
<dbReference type="GO" id="GO:0016404">
    <property type="term" value="F:15-hydroxyprostaglandin dehydrogenase (NAD+) activity"/>
    <property type="evidence" value="ECO:0007669"/>
    <property type="project" value="UniProtKB-EC"/>
</dbReference>
<evidence type="ECO:0000313" key="23">
    <source>
        <dbReference type="EMBL" id="KAK3857114.1"/>
    </source>
</evidence>
<comment type="catalytic activity">
    <reaction evidence="10">
        <text>resolvin D1 + NAD(+) = 8-oxoresolvin D1 + NADH + H(+)</text>
        <dbReference type="Rhea" id="RHEA:50124"/>
        <dbReference type="ChEBI" id="CHEBI:15378"/>
        <dbReference type="ChEBI" id="CHEBI:57540"/>
        <dbReference type="ChEBI" id="CHEBI:57945"/>
        <dbReference type="ChEBI" id="CHEBI:132079"/>
        <dbReference type="ChEBI" id="CHEBI:132080"/>
    </reaction>
    <physiologicalReaction direction="left-to-right" evidence="10">
        <dbReference type="Rhea" id="RHEA:50125"/>
    </physiologicalReaction>
</comment>
<comment type="catalytic activity">
    <reaction evidence="18">
        <text>prostaglandin E2 + NAD(+) = 15-oxoprostaglandin E2 + NADH + H(+)</text>
        <dbReference type="Rhea" id="RHEA:11876"/>
        <dbReference type="ChEBI" id="CHEBI:15378"/>
        <dbReference type="ChEBI" id="CHEBI:57400"/>
        <dbReference type="ChEBI" id="CHEBI:57540"/>
        <dbReference type="ChEBI" id="CHEBI:57945"/>
        <dbReference type="ChEBI" id="CHEBI:606564"/>
        <dbReference type="EC" id="1.1.1.141"/>
    </reaction>
    <physiologicalReaction direction="left-to-right" evidence="18">
        <dbReference type="Rhea" id="RHEA:11877"/>
    </physiologicalReaction>
</comment>
<dbReference type="InterPro" id="IPR020904">
    <property type="entry name" value="Sc_DH/Rdtase_CS"/>
</dbReference>
<comment type="catalytic activity">
    <reaction evidence="17">
        <text>prostaglandin A1 + NAD(+) = 15-oxo-prostaglandin A1 + NADH + H(+)</text>
        <dbReference type="Rhea" id="RHEA:41263"/>
        <dbReference type="ChEBI" id="CHEBI:15378"/>
        <dbReference type="ChEBI" id="CHEBI:57398"/>
        <dbReference type="ChEBI" id="CHEBI:57540"/>
        <dbReference type="ChEBI" id="CHEBI:57945"/>
        <dbReference type="ChEBI" id="CHEBI:85072"/>
    </reaction>
    <physiologicalReaction direction="left-to-right" evidence="17">
        <dbReference type="Rhea" id="RHEA:41264"/>
    </physiologicalReaction>
</comment>
<reference evidence="23" key="1">
    <citation type="submission" date="2023-10" db="EMBL/GenBank/DDBJ databases">
        <title>Genome assemblies of two species of porcelain crab, Petrolisthes cinctipes and Petrolisthes manimaculis (Anomura: Porcellanidae).</title>
        <authorList>
            <person name="Angst P."/>
        </authorList>
    </citation>
    <scope>NUCLEOTIDE SEQUENCE</scope>
    <source>
        <strain evidence="23">PB745_01</strain>
        <tissue evidence="23">Gill</tissue>
    </source>
</reference>
<dbReference type="Proteomes" id="UP001286313">
    <property type="component" value="Unassembled WGS sequence"/>
</dbReference>
<comment type="catalytic activity">
    <reaction evidence="21">
        <text>resolvin E1 + NAD(+) = 18-oxo-resolvin E1 + NADH + H(+)</text>
        <dbReference type="Rhea" id="RHEA:49244"/>
        <dbReference type="ChEBI" id="CHEBI:15378"/>
        <dbReference type="ChEBI" id="CHEBI:57540"/>
        <dbReference type="ChEBI" id="CHEBI:57945"/>
        <dbReference type="ChEBI" id="CHEBI:91000"/>
        <dbReference type="ChEBI" id="CHEBI:91001"/>
    </reaction>
    <physiologicalReaction direction="left-to-right" evidence="21">
        <dbReference type="Rhea" id="RHEA:49245"/>
    </physiologicalReaction>
</comment>
<dbReference type="EC" id="1.1.1.232" evidence="4"/>
<sequence>MFAKCDVTQDEDFKGAWDAAEENLGPVNVLINNAGIGNEKKWELTLNINVGGYIRGTMLALERLGRNQNGSGGTVINISSVAGVKPVPFGPVYCATKYAIVGFTRAMGHDLHLARTGVKIQALCPSLVKTDLLTDSVKNAISPEVGAAMAKYAEGLKEMTVETVAGALVKLLTEGKSGACMVVEAEKEPYYVNDSV</sequence>
<evidence type="ECO:0000256" key="2">
    <source>
        <dbReference type="ARBA" id="ARBA00023002"/>
    </source>
</evidence>
<comment type="catalytic activity">
    <reaction evidence="16">
        <text>lipoxin A4 + NAD(+) = 15-oxo-(5S,6R)-dihydroxy-(7E,9E,11Z,13E)-eicosatetraenoate + NADH + H(+)</text>
        <dbReference type="Rhea" id="RHEA:41572"/>
        <dbReference type="ChEBI" id="CHEBI:15378"/>
        <dbReference type="ChEBI" id="CHEBI:57540"/>
        <dbReference type="ChEBI" id="CHEBI:57945"/>
        <dbReference type="ChEBI" id="CHEBI:67026"/>
        <dbReference type="ChEBI" id="CHEBI:78311"/>
    </reaction>
    <physiologicalReaction direction="left-to-right" evidence="16">
        <dbReference type="Rhea" id="RHEA:41573"/>
    </physiologicalReaction>
</comment>
<dbReference type="SUPFAM" id="SSF51735">
    <property type="entry name" value="NAD(P)-binding Rossmann-fold domains"/>
    <property type="match status" value="1"/>
</dbReference>
<evidence type="ECO:0000313" key="24">
    <source>
        <dbReference type="Proteomes" id="UP001286313"/>
    </source>
</evidence>
<dbReference type="PRINTS" id="PR00081">
    <property type="entry name" value="GDHRDH"/>
</dbReference>
<proteinExistence type="inferred from homology"/>
<evidence type="ECO:0000256" key="22">
    <source>
        <dbReference type="RuleBase" id="RU000363"/>
    </source>
</evidence>
<dbReference type="InterPro" id="IPR036291">
    <property type="entry name" value="NAD(P)-bd_dom_sf"/>
</dbReference>
<dbReference type="PANTHER" id="PTHR44229:SF4">
    <property type="entry name" value="15-HYDROXYPROSTAGLANDIN DEHYDROGENASE [NAD(+)]"/>
    <property type="match status" value="1"/>
</dbReference>
<evidence type="ECO:0000256" key="5">
    <source>
        <dbReference type="ARBA" id="ARBA00040276"/>
    </source>
</evidence>
<protein>
    <recommendedName>
        <fullName evidence="5">15-hydroxyprostaglandin dehydrogenase [NAD(+)]</fullName>
        <ecNumber evidence="3">1.1.1.141</ecNumber>
        <ecNumber evidence="4">1.1.1.232</ecNumber>
    </recommendedName>
    <alternativeName>
        <fullName evidence="7">Eicosanoid/docosanoid dehydrogenase [NAD(+)]</fullName>
    </alternativeName>
    <alternativeName>
        <fullName evidence="6">Prostaglandin dehydrogenase 1</fullName>
    </alternativeName>
</protein>
<comment type="catalytic activity">
    <reaction evidence="14">
        <text>resolvin D1 + NAD(+) = 17-oxoresolvin D1 + NADH + H(+)</text>
        <dbReference type="Rhea" id="RHEA:50128"/>
        <dbReference type="ChEBI" id="CHEBI:15378"/>
        <dbReference type="ChEBI" id="CHEBI:57540"/>
        <dbReference type="ChEBI" id="CHEBI:57945"/>
        <dbReference type="ChEBI" id="CHEBI:132079"/>
        <dbReference type="ChEBI" id="CHEBI:132081"/>
    </reaction>
    <physiologicalReaction direction="left-to-right" evidence="14">
        <dbReference type="Rhea" id="RHEA:50129"/>
    </physiologicalReaction>
</comment>
<comment type="function">
    <text evidence="8">Catalyzes the NAD-dependent dehydrogenation (oxidation) of a broad array of hydroxylated polyunsaturated fatty acids (mainly eicosanoids and docosanoids, including prostaglandins, lipoxins and resolvins), yielding their corresponding keto (oxo) metabolites. Decreases the levels of the pro-proliferative prostaglandins such as prostaglandin E2 (whose activity is increased in cancer because of an increase in the expression of cyclooxygenase 2) and generates oxo-fatty acid products that can profoundly influence cell function by abrogating pro-inflammatory cytokine expression. Converts resolvins E1, D1 and D2 to their oxo products, which represents a mode of resolvin inactivation. Resolvin E1 plays important roles during the resolution phase of acute inflammation, while resolvins D1 and D2 have a unique role in obesity-induced adipose inflammation.</text>
</comment>